<dbReference type="InterPro" id="IPR015915">
    <property type="entry name" value="Kelch-typ_b-propeller"/>
</dbReference>
<gene>
    <name evidence="1" type="ORF">RND81_12G199500</name>
</gene>
<organism evidence="1 2">
    <name type="scientific">Saponaria officinalis</name>
    <name type="common">Common soapwort</name>
    <name type="synonym">Lychnis saponaria</name>
    <dbReference type="NCBI Taxonomy" id="3572"/>
    <lineage>
        <taxon>Eukaryota</taxon>
        <taxon>Viridiplantae</taxon>
        <taxon>Streptophyta</taxon>
        <taxon>Embryophyta</taxon>
        <taxon>Tracheophyta</taxon>
        <taxon>Spermatophyta</taxon>
        <taxon>Magnoliopsida</taxon>
        <taxon>eudicotyledons</taxon>
        <taxon>Gunneridae</taxon>
        <taxon>Pentapetalae</taxon>
        <taxon>Caryophyllales</taxon>
        <taxon>Caryophyllaceae</taxon>
        <taxon>Caryophylleae</taxon>
        <taxon>Saponaria</taxon>
    </lineage>
</organism>
<dbReference type="Gene3D" id="2.120.10.80">
    <property type="entry name" value="Kelch-type beta propeller"/>
    <property type="match status" value="1"/>
</dbReference>
<dbReference type="SUPFAM" id="SSF117281">
    <property type="entry name" value="Kelch motif"/>
    <property type="match status" value="1"/>
</dbReference>
<dbReference type="Proteomes" id="UP001443914">
    <property type="component" value="Unassembled WGS sequence"/>
</dbReference>
<comment type="caution">
    <text evidence="1">The sequence shown here is derived from an EMBL/GenBank/DDBJ whole genome shotgun (WGS) entry which is preliminary data.</text>
</comment>
<dbReference type="EMBL" id="JBDFQZ010000012">
    <property type="protein sequence ID" value="KAK9673930.1"/>
    <property type="molecule type" value="Genomic_DNA"/>
</dbReference>
<accession>A0AAW1HCX8</accession>
<proteinExistence type="predicted"/>
<sequence length="384" mass="43290">MCAFVFWVLAFTFFIFCSFCYKVTKLRGVSKFRDCSSPEKEKEKIMVHTINGEKGGFVYGEFFTINLSNGEIEELPYVLAGGDQGYNSMVSIGSTVYVVGGLSLAVGERGTIKPPNSRTDSKKGILYHQGMSFIDLNSSDDDDSGWKSAPCQHDAHLCYTAAVSLGGKIYSFSHSAYAGIFDPVSQQWETLLPPPEVGSFQIYSGKDVIADPDNNRLLVFFGQYFAYYPDDNRWESNLNLDSSSSSLPWSSKRVLLLLAEGGLFISYVPKHPTLFEVYDSVTHQWLKVRFTSDVPYSLGRIKFEAMVYLGNDLICLFVHLPTLDDNITYVRACKFRFVRSPTYLLFTWFPPHTYRLNSPCAIVAGYLPIWVVDIFHFSSHPPTL</sequence>
<evidence type="ECO:0000313" key="1">
    <source>
        <dbReference type="EMBL" id="KAK9673930.1"/>
    </source>
</evidence>
<dbReference type="AlphaFoldDB" id="A0AAW1HCX8"/>
<name>A0AAW1HCX8_SAPOF</name>
<reference evidence="1" key="1">
    <citation type="submission" date="2024-03" db="EMBL/GenBank/DDBJ databases">
        <title>WGS assembly of Saponaria officinalis var. Norfolk2.</title>
        <authorList>
            <person name="Jenkins J."/>
            <person name="Shu S."/>
            <person name="Grimwood J."/>
            <person name="Barry K."/>
            <person name="Goodstein D."/>
            <person name="Schmutz J."/>
            <person name="Leebens-Mack J."/>
            <person name="Osbourn A."/>
        </authorList>
    </citation>
    <scope>NUCLEOTIDE SEQUENCE [LARGE SCALE GENOMIC DNA]</scope>
    <source>
        <strain evidence="1">JIC</strain>
    </source>
</reference>
<protein>
    <submittedName>
        <fullName evidence="1">Uncharacterized protein</fullName>
    </submittedName>
</protein>
<keyword evidence="2" id="KW-1185">Reference proteome</keyword>
<evidence type="ECO:0000313" key="2">
    <source>
        <dbReference type="Proteomes" id="UP001443914"/>
    </source>
</evidence>